<dbReference type="PANTHER" id="PTHR45676">
    <property type="entry name" value="RING-H2 FINGER PROTEIN ATL51-RELATED"/>
    <property type="match status" value="1"/>
</dbReference>
<evidence type="ECO:0000313" key="5">
    <source>
        <dbReference type="EMBL" id="CAM0149571.1"/>
    </source>
</evidence>
<evidence type="ECO:0000259" key="4">
    <source>
        <dbReference type="PROSITE" id="PS50089"/>
    </source>
</evidence>
<reference evidence="5 6" key="1">
    <citation type="submission" date="2024-10" db="EMBL/GenBank/DDBJ databases">
        <authorList>
            <person name="Ryan C."/>
        </authorList>
    </citation>
    <scope>NUCLEOTIDE SEQUENCE [LARGE SCALE GENOMIC DNA]</scope>
</reference>
<dbReference type="InterPro" id="IPR013083">
    <property type="entry name" value="Znf_RING/FYVE/PHD"/>
</dbReference>
<gene>
    <name evidence="5" type="ORF">URODEC1_LOCUS122740</name>
</gene>
<keyword evidence="1" id="KW-0479">Metal-binding</keyword>
<feature type="transmembrane region" description="Helical" evidence="3">
    <location>
        <begin position="6"/>
        <end position="27"/>
    </location>
</feature>
<organism evidence="5 6">
    <name type="scientific">Urochloa decumbens</name>
    <dbReference type="NCBI Taxonomy" id="240449"/>
    <lineage>
        <taxon>Eukaryota</taxon>
        <taxon>Viridiplantae</taxon>
        <taxon>Streptophyta</taxon>
        <taxon>Embryophyta</taxon>
        <taxon>Tracheophyta</taxon>
        <taxon>Spermatophyta</taxon>
        <taxon>Magnoliopsida</taxon>
        <taxon>Liliopsida</taxon>
        <taxon>Poales</taxon>
        <taxon>Poaceae</taxon>
        <taxon>PACMAD clade</taxon>
        <taxon>Panicoideae</taxon>
        <taxon>Panicodae</taxon>
        <taxon>Paniceae</taxon>
        <taxon>Melinidinae</taxon>
        <taxon>Urochloa</taxon>
    </lineage>
</organism>
<feature type="region of interest" description="Disordered" evidence="2">
    <location>
        <begin position="35"/>
        <end position="65"/>
    </location>
</feature>
<dbReference type="Proteomes" id="UP001497457">
    <property type="component" value="Unassembled WGS sequence"/>
</dbReference>
<dbReference type="SMART" id="SM00184">
    <property type="entry name" value="RING"/>
    <property type="match status" value="1"/>
</dbReference>
<dbReference type="InterPro" id="IPR001841">
    <property type="entry name" value="Znf_RING"/>
</dbReference>
<dbReference type="EMBL" id="CAXIPR030002257">
    <property type="protein sequence ID" value="CAM0149571.1"/>
    <property type="molecule type" value="Genomic_DNA"/>
</dbReference>
<evidence type="ECO:0000313" key="6">
    <source>
        <dbReference type="Proteomes" id="UP001497457"/>
    </source>
</evidence>
<keyword evidence="1" id="KW-0863">Zinc-finger</keyword>
<evidence type="ECO:0000256" key="3">
    <source>
        <dbReference type="SAM" id="Phobius"/>
    </source>
</evidence>
<dbReference type="Pfam" id="PF13639">
    <property type="entry name" value="zf-RING_2"/>
    <property type="match status" value="1"/>
</dbReference>
<keyword evidence="3" id="KW-0472">Membrane</keyword>
<protein>
    <recommendedName>
        <fullName evidence="4">RING-type domain-containing protein</fullName>
    </recommendedName>
</protein>
<evidence type="ECO:0000256" key="2">
    <source>
        <dbReference type="SAM" id="MobiDB-lite"/>
    </source>
</evidence>
<keyword evidence="1" id="KW-0862">Zinc</keyword>
<keyword evidence="3" id="KW-0812">Transmembrane</keyword>
<dbReference type="SUPFAM" id="SSF57850">
    <property type="entry name" value="RING/U-box"/>
    <property type="match status" value="1"/>
</dbReference>
<dbReference type="FunFam" id="3.30.40.10:FF:000654">
    <property type="entry name" value="RING-H2 finger protein ATL33"/>
    <property type="match status" value="1"/>
</dbReference>
<dbReference type="AlphaFoldDB" id="A0ABC9H7X0"/>
<proteinExistence type="predicted"/>
<dbReference type="GO" id="GO:0008270">
    <property type="term" value="F:zinc ion binding"/>
    <property type="evidence" value="ECO:0007669"/>
    <property type="project" value="UniProtKB-KW"/>
</dbReference>
<keyword evidence="6" id="KW-1185">Reference proteome</keyword>
<sequence length="143" mass="15146">MVSYESAAGIGSCVIVILVLLPFLRLFHQMRKEEQEAGAGSRRPRSDEEGAGGGGEEVWEEQLPAAAAEQAAGPPLLVCTYGRADGWREGSCGVCLSELADGEAVRVLPACMHYFHAECVGEWLSAHATCPLCRAPLAATNTT</sequence>
<comment type="caution">
    <text evidence="5">The sequence shown here is derived from an EMBL/GenBank/DDBJ whole genome shotgun (WGS) entry which is preliminary data.</text>
</comment>
<keyword evidence="3" id="KW-1133">Transmembrane helix</keyword>
<name>A0ABC9H7X0_9POAL</name>
<feature type="domain" description="RING-type" evidence="4">
    <location>
        <begin position="92"/>
        <end position="134"/>
    </location>
</feature>
<dbReference type="PANTHER" id="PTHR45676:SF159">
    <property type="entry name" value="RING-H2 FINGER PROTEIN ATL51"/>
    <property type="match status" value="1"/>
</dbReference>
<evidence type="ECO:0000256" key="1">
    <source>
        <dbReference type="PROSITE-ProRule" id="PRU00175"/>
    </source>
</evidence>
<dbReference type="PROSITE" id="PS50089">
    <property type="entry name" value="ZF_RING_2"/>
    <property type="match status" value="1"/>
</dbReference>
<accession>A0ABC9H7X0</accession>
<dbReference type="Gene3D" id="3.30.40.10">
    <property type="entry name" value="Zinc/RING finger domain, C3HC4 (zinc finger)"/>
    <property type="match status" value="1"/>
</dbReference>